<dbReference type="GeneID" id="115750665"/>
<dbReference type="GO" id="GO:0033494">
    <property type="term" value="P:ferulate metabolic process"/>
    <property type="evidence" value="ECO:0007669"/>
    <property type="project" value="UniProtKB-ARBA"/>
</dbReference>
<dbReference type="AlphaFoldDB" id="A0A8B8QA96"/>
<dbReference type="Proteomes" id="UP000827889">
    <property type="component" value="Chromosome 5"/>
</dbReference>
<keyword evidence="19" id="KW-1185">Reference proteome</keyword>
<keyword evidence="3" id="KW-0963">Cytoplasm</keyword>
<dbReference type="GO" id="GO:0047913">
    <property type="term" value="F:gallate 1-beta-glucosyltransferase activity"/>
    <property type="evidence" value="ECO:0007669"/>
    <property type="project" value="UniProtKB-EC"/>
</dbReference>
<dbReference type="PANTHER" id="PTHR11926">
    <property type="entry name" value="GLUCOSYL/GLUCURONOSYL TRANSFERASES"/>
    <property type="match status" value="1"/>
</dbReference>
<comment type="catalytic activity">
    <reaction evidence="6">
        <text>3,4-dihydroxybenzoate + UDP-alpha-D-glucose = 1-O-(3,4-dihydroxy-benzoyl)-beta-D-glucose + UDP</text>
        <dbReference type="Rhea" id="RHEA:52844"/>
        <dbReference type="ChEBI" id="CHEBI:36241"/>
        <dbReference type="ChEBI" id="CHEBI:58223"/>
        <dbReference type="ChEBI" id="CHEBI:58885"/>
        <dbReference type="ChEBI" id="CHEBI:136876"/>
        <dbReference type="EC" id="2.4.1.136"/>
    </reaction>
</comment>
<proteinExistence type="inferred from homology"/>
<dbReference type="InterPro" id="IPR035595">
    <property type="entry name" value="UDP_glycos_trans_CS"/>
</dbReference>
<dbReference type="OrthoDB" id="5835829at2759"/>
<comment type="catalytic activity">
    <reaction evidence="9">
        <text>apigenin + UDP-alpha-D-glucose = apigenin 7-O-beta-D-glucoside + UDP + H(+)</text>
        <dbReference type="Rhea" id="RHEA:59760"/>
        <dbReference type="ChEBI" id="CHEBI:15378"/>
        <dbReference type="ChEBI" id="CHEBI:58223"/>
        <dbReference type="ChEBI" id="CHEBI:58470"/>
        <dbReference type="ChEBI" id="CHEBI:58885"/>
        <dbReference type="ChEBI" id="CHEBI:77722"/>
        <dbReference type="EC" id="2.4.1.81"/>
    </reaction>
</comment>
<evidence type="ECO:0000256" key="17">
    <source>
        <dbReference type="RuleBase" id="RU362057"/>
    </source>
</evidence>
<gene>
    <name evidence="20" type="primary">LOC115750665</name>
</gene>
<evidence type="ECO:0000256" key="8">
    <source>
        <dbReference type="ARBA" id="ARBA00051228"/>
    </source>
</evidence>
<dbReference type="FunFam" id="3.40.50.2000:FF:000101">
    <property type="entry name" value="Glycosyltransferase"/>
    <property type="match status" value="1"/>
</dbReference>
<feature type="compositionally biased region" description="Basic and acidic residues" evidence="18">
    <location>
        <begin position="469"/>
        <end position="478"/>
    </location>
</feature>
<evidence type="ECO:0000256" key="4">
    <source>
        <dbReference type="ARBA" id="ARBA00022676"/>
    </source>
</evidence>
<evidence type="ECO:0000256" key="2">
    <source>
        <dbReference type="ARBA" id="ARBA00009995"/>
    </source>
</evidence>
<feature type="compositionally biased region" description="Basic and acidic residues" evidence="18">
    <location>
        <begin position="487"/>
        <end position="498"/>
    </location>
</feature>
<evidence type="ECO:0000256" key="6">
    <source>
        <dbReference type="ARBA" id="ARBA00050834"/>
    </source>
</evidence>
<evidence type="ECO:0000256" key="11">
    <source>
        <dbReference type="ARBA" id="ARBA00051760"/>
    </source>
</evidence>
<evidence type="ECO:0000313" key="20">
    <source>
        <dbReference type="RefSeq" id="XP_030544030.1"/>
    </source>
</evidence>
<reference evidence="20" key="1">
    <citation type="submission" date="2025-08" db="UniProtKB">
        <authorList>
            <consortium name="RefSeq"/>
        </authorList>
    </citation>
    <scope>IDENTIFICATION</scope>
    <source>
        <tissue evidence="20">Leaf</tissue>
    </source>
</reference>
<comment type="catalytic activity">
    <reaction evidence="14">
        <text>(E)-4-coumarate + UDP-alpha-D-glucose = 1-O-[(E)-4-coumaroyl]-beta-D-glucose + UDP</text>
        <dbReference type="Rhea" id="RHEA:57472"/>
        <dbReference type="ChEBI" id="CHEBI:12876"/>
        <dbReference type="ChEBI" id="CHEBI:58223"/>
        <dbReference type="ChEBI" id="CHEBI:58885"/>
        <dbReference type="ChEBI" id="CHEBI:71498"/>
    </reaction>
</comment>
<evidence type="ECO:0000256" key="10">
    <source>
        <dbReference type="ARBA" id="ARBA00051699"/>
    </source>
</evidence>
<keyword evidence="4 16" id="KW-0328">Glycosyltransferase</keyword>
<dbReference type="GO" id="GO:0047891">
    <property type="term" value="F:flavone 7-O-beta-glucosyltransferase activity"/>
    <property type="evidence" value="ECO:0007669"/>
    <property type="project" value="UniProtKB-EC"/>
</dbReference>
<dbReference type="InterPro" id="IPR002213">
    <property type="entry name" value="UDP_glucos_trans"/>
</dbReference>
<evidence type="ECO:0000256" key="7">
    <source>
        <dbReference type="ARBA" id="ARBA00050918"/>
    </source>
</evidence>
<name>A0A8B8QA96_9MYRT</name>
<evidence type="ECO:0000256" key="12">
    <source>
        <dbReference type="ARBA" id="ARBA00051974"/>
    </source>
</evidence>
<dbReference type="GO" id="GO:0046278">
    <property type="term" value="P:3,4-dihydroxybenzoate metabolic process"/>
    <property type="evidence" value="ECO:0007669"/>
    <property type="project" value="UniProtKB-ARBA"/>
</dbReference>
<evidence type="ECO:0000256" key="5">
    <source>
        <dbReference type="ARBA" id="ARBA00022679"/>
    </source>
</evidence>
<evidence type="ECO:0000313" key="19">
    <source>
        <dbReference type="Proteomes" id="UP000827889"/>
    </source>
</evidence>
<sequence length="498" mass="55274">MAQAEEKREENHVLLVAFSSQGHINPMLRLGKRLAAKGIQVTLATTEIARHRILKSSDAGAADLVTGIKLLFFSDGLSLDYDRKTNLDFYMETLGKHGPSNLSTLIKEHYTSPKKLLCLVTNPFVPWVCDVAVEYNVPCAMLWIQPCALYAIYYRFFNKLSAFPTPTDPDIVVELPGLPSMETEDLPTFVLPNNPLGSFPKLFSELFQGMEKFKWVLGNSFHELEKHVIDSMCELYPIRPIGPLVPPTLLGLDQELEDASVDMWKSDETCIEWLTLQPLCSVIYVSFGSIVVLPAKQMEAIATALKNAMRPFLWVVKPPEFAAPDGAGQLPEGFLEETKDQGQVVSWSPQTRVLSHPAVACFITHCGWNSMLETICSGIPLIAYPQWTDQPTNAKLIVDVFKIGVRIKKEVDGNISSEVIEKCIEEVMVGPKAEQLRKNAAALKGEARKAVAAGGSSDENIQLFVEEITRDSRKKDDSPNVGNLSHEGQEDKISDKDV</sequence>
<comment type="catalytic activity">
    <reaction evidence="12">
        <text>(E)-ferulate + UDP-alpha-D-glucose = 1-O-[(E)-feruloyl]-beta-D-glucose + UDP</text>
        <dbReference type="Rhea" id="RHEA:57468"/>
        <dbReference type="ChEBI" id="CHEBI:29749"/>
        <dbReference type="ChEBI" id="CHEBI:58223"/>
        <dbReference type="ChEBI" id="CHEBI:58885"/>
        <dbReference type="ChEBI" id="CHEBI:81321"/>
    </reaction>
</comment>
<comment type="catalytic activity">
    <reaction evidence="10">
        <text>luteolin + UDP-alpha-D-glucose = luteolin 7-O-beta-D-glucoside + UDP + H(+)</text>
        <dbReference type="Rhea" id="RHEA:19577"/>
        <dbReference type="ChEBI" id="CHEBI:15378"/>
        <dbReference type="ChEBI" id="CHEBI:57545"/>
        <dbReference type="ChEBI" id="CHEBI:58223"/>
        <dbReference type="ChEBI" id="CHEBI:58885"/>
        <dbReference type="ChEBI" id="CHEBI:77791"/>
        <dbReference type="EC" id="2.4.1.81"/>
    </reaction>
</comment>
<dbReference type="RefSeq" id="XP_030544030.1">
    <property type="nucleotide sequence ID" value="XM_030688170.2"/>
</dbReference>
<dbReference type="CDD" id="cd03784">
    <property type="entry name" value="GT1_Gtf-like"/>
    <property type="match status" value="1"/>
</dbReference>
<keyword evidence="5 16" id="KW-0808">Transferase</keyword>
<dbReference type="GO" id="GO:0080043">
    <property type="term" value="F:quercetin 3-O-glucosyltransferase activity"/>
    <property type="evidence" value="ECO:0007669"/>
    <property type="project" value="TreeGrafter"/>
</dbReference>
<dbReference type="GO" id="GO:0009801">
    <property type="term" value="P:cinnamic acid ester metabolic process"/>
    <property type="evidence" value="ECO:0007669"/>
    <property type="project" value="UniProtKB-ARBA"/>
</dbReference>
<dbReference type="KEGG" id="rarg:115750665"/>
<evidence type="ECO:0000256" key="16">
    <source>
        <dbReference type="RuleBase" id="RU003718"/>
    </source>
</evidence>
<evidence type="ECO:0000256" key="15">
    <source>
        <dbReference type="ARBA" id="ARBA00052648"/>
    </source>
</evidence>
<dbReference type="GO" id="GO:0080044">
    <property type="term" value="F:quercetin 7-O-glucosyltransferase activity"/>
    <property type="evidence" value="ECO:0007669"/>
    <property type="project" value="TreeGrafter"/>
</dbReference>
<dbReference type="GO" id="GO:0050004">
    <property type="term" value="F:isoflavone 7-O-glucosyltransferase activity"/>
    <property type="evidence" value="ECO:0007669"/>
    <property type="project" value="UniProtKB-EC"/>
</dbReference>
<comment type="catalytic activity">
    <reaction evidence="8">
        <text>genistein + UDP-alpha-D-glucose = genistein 7-O-beta-D-glucoside + UDP + H(+)</text>
        <dbReference type="Rhea" id="RHEA:56056"/>
        <dbReference type="ChEBI" id="CHEBI:15378"/>
        <dbReference type="ChEBI" id="CHEBI:58223"/>
        <dbReference type="ChEBI" id="CHEBI:58885"/>
        <dbReference type="ChEBI" id="CHEBI:74224"/>
        <dbReference type="ChEBI" id="CHEBI:140305"/>
        <dbReference type="EC" id="2.4.1.170"/>
    </reaction>
</comment>
<dbReference type="PROSITE" id="PS00375">
    <property type="entry name" value="UDPGT"/>
    <property type="match status" value="1"/>
</dbReference>
<evidence type="ECO:0000256" key="3">
    <source>
        <dbReference type="ARBA" id="ARBA00022490"/>
    </source>
</evidence>
<comment type="catalytic activity">
    <reaction evidence="11">
        <text>(E)-cinnamate + UDP-alpha-D-glucose = 1-O-(trans-cinnamoyl)-beta-D-glucose + UDP</text>
        <dbReference type="Rhea" id="RHEA:13437"/>
        <dbReference type="ChEBI" id="CHEBI:15669"/>
        <dbReference type="ChEBI" id="CHEBI:16279"/>
        <dbReference type="ChEBI" id="CHEBI:58223"/>
        <dbReference type="ChEBI" id="CHEBI:58885"/>
        <dbReference type="EC" id="2.4.1.177"/>
    </reaction>
</comment>
<protein>
    <recommendedName>
        <fullName evidence="17">Glycosyltransferase</fullName>
        <ecNumber evidence="17">2.4.1.-</ecNumber>
    </recommendedName>
</protein>
<dbReference type="FunFam" id="3.40.50.2000:FF:000019">
    <property type="entry name" value="Glycosyltransferase"/>
    <property type="match status" value="1"/>
</dbReference>
<evidence type="ECO:0000256" key="18">
    <source>
        <dbReference type="SAM" id="MobiDB-lite"/>
    </source>
</evidence>
<evidence type="ECO:0000256" key="9">
    <source>
        <dbReference type="ARBA" id="ARBA00051595"/>
    </source>
</evidence>
<feature type="region of interest" description="Disordered" evidence="18">
    <location>
        <begin position="469"/>
        <end position="498"/>
    </location>
</feature>
<comment type="catalytic activity">
    <reaction evidence="7">
        <text>(E)-caffeate + UDP-alpha-D-glucose = 1-O-[(E)-caffeoyl]-beta-D-glucose + UDP</text>
        <dbReference type="Rhea" id="RHEA:57464"/>
        <dbReference type="ChEBI" id="CHEBI:614"/>
        <dbReference type="ChEBI" id="CHEBI:57770"/>
        <dbReference type="ChEBI" id="CHEBI:58223"/>
        <dbReference type="ChEBI" id="CHEBI:58885"/>
    </reaction>
</comment>
<accession>A0A8B8QA96</accession>
<comment type="catalytic activity">
    <reaction evidence="13">
        <text>3,4,5-trihydroxybenzoate + UDP-alpha-D-glucose = 1-O-galloyl-beta-D-glucose + UDP</text>
        <dbReference type="Rhea" id="RHEA:15249"/>
        <dbReference type="ChEBI" id="CHEBI:15834"/>
        <dbReference type="ChEBI" id="CHEBI:16918"/>
        <dbReference type="ChEBI" id="CHEBI:58223"/>
        <dbReference type="ChEBI" id="CHEBI:58885"/>
        <dbReference type="EC" id="2.4.1.136"/>
    </reaction>
</comment>
<evidence type="ECO:0000256" key="1">
    <source>
        <dbReference type="ARBA" id="ARBA00004496"/>
    </source>
</evidence>
<dbReference type="GO" id="GO:0005737">
    <property type="term" value="C:cytoplasm"/>
    <property type="evidence" value="ECO:0007669"/>
    <property type="project" value="UniProtKB-SubCell"/>
</dbReference>
<dbReference type="Gene3D" id="3.40.50.2000">
    <property type="entry name" value="Glycogen Phosphorylase B"/>
    <property type="match status" value="2"/>
</dbReference>
<dbReference type="EC" id="2.4.1.-" evidence="17"/>
<dbReference type="Pfam" id="PF00201">
    <property type="entry name" value="UDPGT"/>
    <property type="match status" value="1"/>
</dbReference>
<dbReference type="GO" id="GO:0050284">
    <property type="term" value="F:sinapate 1-glucosyltransferase activity"/>
    <property type="evidence" value="ECO:0007669"/>
    <property type="project" value="UniProtKB-ARBA"/>
</dbReference>
<dbReference type="PANTHER" id="PTHR11926:SF1441">
    <property type="entry name" value="GLYCOSYLTRANSFERASE"/>
    <property type="match status" value="1"/>
</dbReference>
<comment type="catalytic activity">
    <reaction evidence="15">
        <text>4-hydroxybenzoate + UDP-alpha-D-glucose = 4-(beta-D-glucosyloxy)benzoate + UDP + H(+)</text>
        <dbReference type="Rhea" id="RHEA:15153"/>
        <dbReference type="ChEBI" id="CHEBI:11935"/>
        <dbReference type="ChEBI" id="CHEBI:15378"/>
        <dbReference type="ChEBI" id="CHEBI:17879"/>
        <dbReference type="ChEBI" id="CHEBI:58223"/>
        <dbReference type="ChEBI" id="CHEBI:58885"/>
        <dbReference type="EC" id="2.4.1.194"/>
    </reaction>
</comment>
<comment type="similarity">
    <text evidence="2 16">Belongs to the UDP-glycosyltransferase family.</text>
</comment>
<evidence type="ECO:0000256" key="13">
    <source>
        <dbReference type="ARBA" id="ARBA00052299"/>
    </source>
</evidence>
<evidence type="ECO:0000256" key="14">
    <source>
        <dbReference type="ARBA" id="ARBA00052430"/>
    </source>
</evidence>
<dbReference type="GO" id="GO:0047250">
    <property type="term" value="F:4-hydroxybenzoate 4-O-beta-D-glucosyltransferase activity"/>
    <property type="evidence" value="ECO:0007669"/>
    <property type="project" value="UniProtKB-EC"/>
</dbReference>
<dbReference type="GO" id="GO:0050412">
    <property type="term" value="F:cinnamate beta-D-glucosyltransferase activity"/>
    <property type="evidence" value="ECO:0007669"/>
    <property type="project" value="UniProtKB-EC"/>
</dbReference>
<comment type="subcellular location">
    <subcellularLocation>
        <location evidence="1">Cytoplasm</location>
    </subcellularLocation>
</comment>
<organism evidence="19 20">
    <name type="scientific">Rhodamnia argentea</name>
    <dbReference type="NCBI Taxonomy" id="178133"/>
    <lineage>
        <taxon>Eukaryota</taxon>
        <taxon>Viridiplantae</taxon>
        <taxon>Streptophyta</taxon>
        <taxon>Embryophyta</taxon>
        <taxon>Tracheophyta</taxon>
        <taxon>Spermatophyta</taxon>
        <taxon>Magnoliopsida</taxon>
        <taxon>eudicotyledons</taxon>
        <taxon>Gunneridae</taxon>
        <taxon>Pentapetalae</taxon>
        <taxon>rosids</taxon>
        <taxon>malvids</taxon>
        <taxon>Myrtales</taxon>
        <taxon>Myrtaceae</taxon>
        <taxon>Myrtoideae</taxon>
        <taxon>Myrteae</taxon>
        <taxon>Australasian group</taxon>
        <taxon>Rhodamnia</taxon>
    </lineage>
</organism>
<dbReference type="SUPFAM" id="SSF53756">
    <property type="entry name" value="UDP-Glycosyltransferase/glycogen phosphorylase"/>
    <property type="match status" value="1"/>
</dbReference>